<dbReference type="PANTHER" id="PTHR10366">
    <property type="entry name" value="NAD DEPENDENT EPIMERASE/DEHYDRATASE"/>
    <property type="match status" value="1"/>
</dbReference>
<dbReference type="STRING" id="1296120.A0A1B9GZU3"/>
<keyword evidence="5" id="KW-1185">Reference proteome</keyword>
<evidence type="ECO:0000313" key="5">
    <source>
        <dbReference type="Proteomes" id="UP000092666"/>
    </source>
</evidence>
<protein>
    <recommendedName>
        <fullName evidence="3">Thioester reductase (TE) domain-containing protein</fullName>
    </recommendedName>
</protein>
<evidence type="ECO:0000256" key="1">
    <source>
        <dbReference type="ARBA" id="ARBA00023002"/>
    </source>
</evidence>
<organism evidence="4 5">
    <name type="scientific">Kwoniella heveanensis BCC8398</name>
    <dbReference type="NCBI Taxonomy" id="1296120"/>
    <lineage>
        <taxon>Eukaryota</taxon>
        <taxon>Fungi</taxon>
        <taxon>Dikarya</taxon>
        <taxon>Basidiomycota</taxon>
        <taxon>Agaricomycotina</taxon>
        <taxon>Tremellomycetes</taxon>
        <taxon>Tremellales</taxon>
        <taxon>Cryptococcaceae</taxon>
        <taxon>Kwoniella</taxon>
    </lineage>
</organism>
<dbReference type="AlphaFoldDB" id="A0A1B9GZU3"/>
<reference evidence="5" key="2">
    <citation type="submission" date="2013-12" db="EMBL/GenBank/DDBJ databases">
        <title>Evolution of pathogenesis and genome organization in the Tremellales.</title>
        <authorList>
            <person name="Cuomo C."/>
            <person name="Litvintseva A."/>
            <person name="Heitman J."/>
            <person name="Chen Y."/>
            <person name="Sun S."/>
            <person name="Springer D."/>
            <person name="Dromer F."/>
            <person name="Young S."/>
            <person name="Zeng Q."/>
            <person name="Chapman S."/>
            <person name="Gujja S."/>
            <person name="Saif S."/>
            <person name="Birren B."/>
        </authorList>
    </citation>
    <scope>NUCLEOTIDE SEQUENCE [LARGE SCALE GENOMIC DNA]</scope>
    <source>
        <strain evidence="5">BCC8398</strain>
    </source>
</reference>
<evidence type="ECO:0000259" key="3">
    <source>
        <dbReference type="Pfam" id="PF07993"/>
    </source>
</evidence>
<comment type="similarity">
    <text evidence="2">Belongs to the NAD(P)-dependent epimerase/dehydratase family. Dihydroflavonol-4-reductase subfamily.</text>
</comment>
<dbReference type="GO" id="GO:0016616">
    <property type="term" value="F:oxidoreductase activity, acting on the CH-OH group of donors, NAD or NADP as acceptor"/>
    <property type="evidence" value="ECO:0007669"/>
    <property type="project" value="TreeGrafter"/>
</dbReference>
<gene>
    <name evidence="4" type="ORF">I316_01779</name>
</gene>
<dbReference type="EMBL" id="KI669495">
    <property type="protein sequence ID" value="OCF36529.1"/>
    <property type="molecule type" value="Genomic_DNA"/>
</dbReference>
<reference evidence="4 5" key="1">
    <citation type="submission" date="2013-07" db="EMBL/GenBank/DDBJ databases">
        <title>The Genome Sequence of Cryptococcus heveanensis BCC8398.</title>
        <authorList>
            <consortium name="The Broad Institute Genome Sequencing Platform"/>
            <person name="Cuomo C."/>
            <person name="Litvintseva A."/>
            <person name="Chen Y."/>
            <person name="Heitman J."/>
            <person name="Sun S."/>
            <person name="Springer D."/>
            <person name="Dromer F."/>
            <person name="Young S.K."/>
            <person name="Zeng Q."/>
            <person name="Gargeya S."/>
            <person name="Fitzgerald M."/>
            <person name="Abouelleil A."/>
            <person name="Alvarado L."/>
            <person name="Berlin A.M."/>
            <person name="Chapman S.B."/>
            <person name="Dewar J."/>
            <person name="Goldberg J."/>
            <person name="Griggs A."/>
            <person name="Gujja S."/>
            <person name="Hansen M."/>
            <person name="Howarth C."/>
            <person name="Imamovic A."/>
            <person name="Larimer J."/>
            <person name="McCowan C."/>
            <person name="Murphy C."/>
            <person name="Pearson M."/>
            <person name="Priest M."/>
            <person name="Roberts A."/>
            <person name="Saif S."/>
            <person name="Shea T."/>
            <person name="Sykes S."/>
            <person name="Wortman J."/>
            <person name="Nusbaum C."/>
            <person name="Birren B."/>
        </authorList>
    </citation>
    <scope>NUCLEOTIDE SEQUENCE [LARGE SCALE GENOMIC DNA]</scope>
    <source>
        <strain evidence="4 5">BCC8398</strain>
    </source>
</reference>
<dbReference type="InterPro" id="IPR013120">
    <property type="entry name" value="FAR_NAD-bd"/>
</dbReference>
<dbReference type="InterPro" id="IPR050425">
    <property type="entry name" value="NAD(P)_dehydrat-like"/>
</dbReference>
<dbReference type="Proteomes" id="UP000092666">
    <property type="component" value="Unassembled WGS sequence"/>
</dbReference>
<sequence length="358" mass="39085">MSSTTTTAPVQRVLITGLNGFITPHIAHIFLSNGWIVRGTVRSESKKERVLSLPLFKPFVEDGKLEIAIVEDFVSSDWSEALQGVTAVVHAASASVFDQQLSADDFIKPAVDGTTRLVQAAAKVETIKAFAYVSSIVAVLNILLPHTAHGAKTYTEGDWVSFIEEDARKEGAMSHQWYIISKKLAELAAYDAHKSSNAKFALSSYCPPAVYGPPEHIASADELAKIVGTDMSVTQLAKLLTDGEDGVLIPEFNVVYVDVRDLALAIFKGIHLQAKGRYLIVGETITSQKTVNTARQIRPDLAKYIVKGQPDVGAEVAEGVYKVDASKSERELGIKYRTLEDTVRDTISKFEELGVYQK</sequence>
<name>A0A1B9GZU3_9TREE</name>
<dbReference type="Pfam" id="PF07993">
    <property type="entry name" value="NAD_binding_4"/>
    <property type="match status" value="1"/>
</dbReference>
<dbReference type="PANTHER" id="PTHR10366:SF579">
    <property type="entry name" value="3-BETA HYDROXYSTEROID DEHYDROGENASE_ISOMERASE FAMILY PROTEIN (AFU_ORTHOLOGUE AFUA_3G02250)"/>
    <property type="match status" value="1"/>
</dbReference>
<dbReference type="OrthoDB" id="2735536at2759"/>
<dbReference type="Gene3D" id="3.40.50.720">
    <property type="entry name" value="NAD(P)-binding Rossmann-like Domain"/>
    <property type="match status" value="1"/>
</dbReference>
<accession>A0A1B9GZU3</accession>
<evidence type="ECO:0000256" key="2">
    <source>
        <dbReference type="ARBA" id="ARBA00023445"/>
    </source>
</evidence>
<keyword evidence="1" id="KW-0560">Oxidoreductase</keyword>
<proteinExistence type="inferred from homology"/>
<dbReference type="InterPro" id="IPR036291">
    <property type="entry name" value="NAD(P)-bd_dom_sf"/>
</dbReference>
<feature type="domain" description="Thioester reductase (TE)" evidence="3">
    <location>
        <begin position="76"/>
        <end position="213"/>
    </location>
</feature>
<evidence type="ECO:0000313" key="4">
    <source>
        <dbReference type="EMBL" id="OCF36529.1"/>
    </source>
</evidence>
<dbReference type="SUPFAM" id="SSF51735">
    <property type="entry name" value="NAD(P)-binding Rossmann-fold domains"/>
    <property type="match status" value="1"/>
</dbReference>